<gene>
    <name evidence="2" type="ORF">ETX26_05650</name>
</gene>
<evidence type="ECO:0000256" key="1">
    <source>
        <dbReference type="SAM" id="MobiDB-lite"/>
    </source>
</evidence>
<feature type="compositionally biased region" description="Basic and acidic residues" evidence="1">
    <location>
        <begin position="1"/>
        <end position="10"/>
    </location>
</feature>
<dbReference type="AlphaFoldDB" id="A0A4Q2KLK5"/>
<comment type="caution">
    <text evidence="2">The sequence shown here is derived from an EMBL/GenBank/DDBJ whole genome shotgun (WGS) entry which is preliminary data.</text>
</comment>
<reference evidence="2 3" key="1">
    <citation type="submission" date="2019-01" db="EMBL/GenBank/DDBJ databases">
        <title>Altererythrobacter rhizovicinus sp. nov., isolated from the rhizosphere soil of Haloxylon ammodendron.</title>
        <authorList>
            <person name="Li H.-P."/>
            <person name="Gou J.-Y."/>
            <person name="Yao D."/>
            <person name="Han Q.-Q."/>
            <person name="Shao K.-Z."/>
            <person name="Zhao Q."/>
            <person name="Zhang J.-L."/>
        </authorList>
    </citation>
    <scope>NUCLEOTIDE SEQUENCE [LARGE SCALE GENOMIC DNA]</scope>
    <source>
        <strain evidence="2 3">AY-3R</strain>
    </source>
</reference>
<dbReference type="OrthoDB" id="9991313at2"/>
<dbReference type="RefSeq" id="WP_129523668.1">
    <property type="nucleotide sequence ID" value="NZ_SDPV01000001.1"/>
</dbReference>
<protein>
    <submittedName>
        <fullName evidence="2">Uncharacterized protein</fullName>
    </submittedName>
</protein>
<name>A0A4Q2KLK5_9SPHN</name>
<organism evidence="2 3">
    <name type="scientific">Pelagerythrobacter rhizovicinus</name>
    <dbReference type="NCBI Taxonomy" id="2268576"/>
    <lineage>
        <taxon>Bacteria</taxon>
        <taxon>Pseudomonadati</taxon>
        <taxon>Pseudomonadota</taxon>
        <taxon>Alphaproteobacteria</taxon>
        <taxon>Sphingomonadales</taxon>
        <taxon>Erythrobacteraceae</taxon>
        <taxon>Pelagerythrobacter</taxon>
    </lineage>
</organism>
<sequence length="104" mass="11293">MRVAKAKEGGEAMPHMPLGCSPWATPPSESPEDEGGLRYKLIFKHPTTSENLVSLDFDGSGEEAAVVFHRIIAGYLSGELWHGGTLVKILKPDTALFSEKEGRL</sequence>
<feature type="region of interest" description="Disordered" evidence="1">
    <location>
        <begin position="1"/>
        <end position="35"/>
    </location>
</feature>
<proteinExistence type="predicted"/>
<evidence type="ECO:0000313" key="2">
    <source>
        <dbReference type="EMBL" id="RXZ66194.1"/>
    </source>
</evidence>
<dbReference type="Proteomes" id="UP000293623">
    <property type="component" value="Unassembled WGS sequence"/>
</dbReference>
<evidence type="ECO:0000313" key="3">
    <source>
        <dbReference type="Proteomes" id="UP000293623"/>
    </source>
</evidence>
<keyword evidence="3" id="KW-1185">Reference proteome</keyword>
<dbReference type="EMBL" id="SDPV01000001">
    <property type="protein sequence ID" value="RXZ66194.1"/>
    <property type="molecule type" value="Genomic_DNA"/>
</dbReference>
<accession>A0A4Q2KLK5</accession>